<feature type="signal peptide" evidence="8">
    <location>
        <begin position="1"/>
        <end position="20"/>
    </location>
</feature>
<comment type="PTM">
    <text evidence="7">Binds 1 heme group per subunit.</text>
</comment>
<keyword evidence="4" id="KW-0249">Electron transport</keyword>
<feature type="binding site" description="covalent" evidence="7">
    <location>
        <position position="150"/>
    </location>
    <ligand>
        <name>heme c</name>
        <dbReference type="ChEBI" id="CHEBI:61717"/>
    </ligand>
</feature>
<reference evidence="9 10" key="1">
    <citation type="submission" date="2016-10" db="EMBL/GenBank/DDBJ databases">
        <authorList>
            <person name="de Groot N.N."/>
        </authorList>
    </citation>
    <scope>NUCLEOTIDE SEQUENCE [LARGE SCALE GENOMIC DNA]</scope>
    <source>
        <strain evidence="9 10">DSM 23042</strain>
    </source>
</reference>
<evidence type="ECO:0000256" key="1">
    <source>
        <dbReference type="ARBA" id="ARBA00022448"/>
    </source>
</evidence>
<dbReference type="GO" id="GO:0020037">
    <property type="term" value="F:heme binding"/>
    <property type="evidence" value="ECO:0007669"/>
    <property type="project" value="InterPro"/>
</dbReference>
<dbReference type="GO" id="GO:0009055">
    <property type="term" value="F:electron transfer activity"/>
    <property type="evidence" value="ECO:0007669"/>
    <property type="project" value="InterPro"/>
</dbReference>
<dbReference type="SUPFAM" id="SSF47175">
    <property type="entry name" value="Cytochromes"/>
    <property type="match status" value="1"/>
</dbReference>
<proteinExistence type="predicted"/>
<sequence>MTVKPLAIAACTGLSFIATAIPTMAQQATPEEQAVNARHAHMQLYSYNIAPLGAMAQGEMEYDADTASQAASNLAALAALSQERYWLDGTSVEDMEDTRALPAVFEDREGFDEAKQALIDATAELEGAAGEGLDSLRGVMRSVGESCGGCHEDYRQSDD</sequence>
<feature type="binding site" description="covalent" evidence="7">
    <location>
        <position position="147"/>
    </location>
    <ligand>
        <name>heme c</name>
        <dbReference type="ChEBI" id="CHEBI:61717"/>
    </ligand>
</feature>
<keyword evidence="1" id="KW-0813">Transport</keyword>
<dbReference type="STRING" id="641238.SAMN04490244_10146"/>
<evidence type="ECO:0000256" key="8">
    <source>
        <dbReference type="SAM" id="SignalP"/>
    </source>
</evidence>
<keyword evidence="8" id="KW-0732">Signal</keyword>
<evidence type="ECO:0000256" key="4">
    <source>
        <dbReference type="ARBA" id="ARBA00022982"/>
    </source>
</evidence>
<dbReference type="GO" id="GO:0042597">
    <property type="term" value="C:periplasmic space"/>
    <property type="evidence" value="ECO:0007669"/>
    <property type="project" value="InterPro"/>
</dbReference>
<accession>A0A1H9P6P9</accession>
<organism evidence="9 10">
    <name type="scientific">Tranquillimonas rosea</name>
    <dbReference type="NCBI Taxonomy" id="641238"/>
    <lineage>
        <taxon>Bacteria</taxon>
        <taxon>Pseudomonadati</taxon>
        <taxon>Pseudomonadota</taxon>
        <taxon>Alphaproteobacteria</taxon>
        <taxon>Rhodobacterales</taxon>
        <taxon>Roseobacteraceae</taxon>
        <taxon>Tranquillimonas</taxon>
    </lineage>
</organism>
<evidence type="ECO:0000256" key="7">
    <source>
        <dbReference type="PIRSR" id="PIRSR000027-2"/>
    </source>
</evidence>
<dbReference type="GO" id="GO:0005506">
    <property type="term" value="F:iron ion binding"/>
    <property type="evidence" value="ECO:0007669"/>
    <property type="project" value="InterPro"/>
</dbReference>
<gene>
    <name evidence="9" type="ORF">SAMN04490244_10146</name>
</gene>
<dbReference type="OrthoDB" id="7596534at2"/>
<evidence type="ECO:0000256" key="6">
    <source>
        <dbReference type="PIRSR" id="PIRSR000027-1"/>
    </source>
</evidence>
<dbReference type="Gene3D" id="1.20.120.10">
    <property type="entry name" value="Cytochrome c/b562"/>
    <property type="match status" value="1"/>
</dbReference>
<dbReference type="InterPro" id="IPR002321">
    <property type="entry name" value="Cyt_c_II"/>
</dbReference>
<dbReference type="PROSITE" id="PS51009">
    <property type="entry name" value="CYTCII"/>
    <property type="match status" value="1"/>
</dbReference>
<dbReference type="GO" id="GO:0022900">
    <property type="term" value="P:electron transport chain"/>
    <property type="evidence" value="ECO:0007669"/>
    <property type="project" value="InterPro"/>
</dbReference>
<evidence type="ECO:0000313" key="9">
    <source>
        <dbReference type="EMBL" id="SER43852.1"/>
    </source>
</evidence>
<dbReference type="PIRSF" id="PIRSF000027">
    <property type="entry name" value="Cytc_c_prime"/>
    <property type="match status" value="1"/>
</dbReference>
<keyword evidence="10" id="KW-1185">Reference proteome</keyword>
<dbReference type="RefSeq" id="WP_092686671.1">
    <property type="nucleotide sequence ID" value="NZ_CBDDGO010000004.1"/>
</dbReference>
<evidence type="ECO:0000256" key="2">
    <source>
        <dbReference type="ARBA" id="ARBA00022617"/>
    </source>
</evidence>
<dbReference type="Pfam" id="PF01322">
    <property type="entry name" value="Cytochrom_C_2"/>
    <property type="match status" value="1"/>
</dbReference>
<dbReference type="AlphaFoldDB" id="A0A1H9P6P9"/>
<keyword evidence="3 6" id="KW-0479">Metal-binding</keyword>
<dbReference type="InterPro" id="IPR010980">
    <property type="entry name" value="Cyt_c/b562"/>
</dbReference>
<feature type="chain" id="PRO_5011675105" evidence="8">
    <location>
        <begin position="21"/>
        <end position="159"/>
    </location>
</feature>
<name>A0A1H9P6P9_9RHOB</name>
<keyword evidence="2 7" id="KW-0349">Heme</keyword>
<evidence type="ECO:0000256" key="5">
    <source>
        <dbReference type="ARBA" id="ARBA00023004"/>
    </source>
</evidence>
<dbReference type="InterPro" id="IPR012127">
    <property type="entry name" value="Cyt_c_prime"/>
</dbReference>
<protein>
    <submittedName>
        <fullName evidence="9">Cytochrome c556</fullName>
    </submittedName>
</protein>
<feature type="binding site" description="axial binding residue" evidence="6">
    <location>
        <position position="151"/>
    </location>
    <ligand>
        <name>heme c</name>
        <dbReference type="ChEBI" id="CHEBI:61717"/>
    </ligand>
    <ligandPart>
        <name>Fe</name>
        <dbReference type="ChEBI" id="CHEBI:18248"/>
    </ligandPart>
</feature>
<dbReference type="Proteomes" id="UP000198885">
    <property type="component" value="Unassembled WGS sequence"/>
</dbReference>
<keyword evidence="5 6" id="KW-0408">Iron</keyword>
<evidence type="ECO:0000313" key="10">
    <source>
        <dbReference type="Proteomes" id="UP000198885"/>
    </source>
</evidence>
<dbReference type="EMBL" id="FOGU01000001">
    <property type="protein sequence ID" value="SER43852.1"/>
    <property type="molecule type" value="Genomic_DNA"/>
</dbReference>
<evidence type="ECO:0000256" key="3">
    <source>
        <dbReference type="ARBA" id="ARBA00022723"/>
    </source>
</evidence>